<keyword evidence="3 7" id="KW-0375">Hydrogen ion transport</keyword>
<dbReference type="Gene3D" id="1.10.520.20">
    <property type="entry name" value="N-terminal domain of the delta subunit of the F1F0-ATP synthase"/>
    <property type="match status" value="1"/>
</dbReference>
<keyword evidence="2 7" id="KW-0813">Transport</keyword>
<dbReference type="GO" id="GO:0045259">
    <property type="term" value="C:proton-transporting ATP synthase complex"/>
    <property type="evidence" value="ECO:0007669"/>
    <property type="project" value="UniProtKB-KW"/>
</dbReference>
<evidence type="ECO:0000256" key="3">
    <source>
        <dbReference type="ARBA" id="ARBA00022781"/>
    </source>
</evidence>
<evidence type="ECO:0000256" key="4">
    <source>
        <dbReference type="ARBA" id="ARBA00023065"/>
    </source>
</evidence>
<dbReference type="AlphaFoldDB" id="A0A848C9F5"/>
<comment type="subcellular location">
    <subcellularLocation>
        <location evidence="7">Cell membrane</location>
        <topology evidence="7">Peripheral membrane protein</topology>
    </subcellularLocation>
    <subcellularLocation>
        <location evidence="1">Membrane</location>
    </subcellularLocation>
</comment>
<evidence type="ECO:0000256" key="7">
    <source>
        <dbReference type="HAMAP-Rule" id="MF_01416"/>
    </source>
</evidence>
<dbReference type="HAMAP" id="MF_01416">
    <property type="entry name" value="ATP_synth_delta_bact"/>
    <property type="match status" value="1"/>
</dbReference>
<sequence>MTDAIVARRYAGAIFALGKQQGDEALSRYGSDLAALGDMLAASPKLDAALKSPVISIDEKKAVMGKLLKKIKADKTVSNFCLLLADKERLAYLGEIVGWYGKLLDDAKGIIRGTLTTAVELTDNKRAELKAELEKKAGASIELAFDVDASILGGVVLKVGDRVLDASLRAQLAILRETFKRGE</sequence>
<keyword evidence="7" id="KW-0139">CF(1)</keyword>
<evidence type="ECO:0000313" key="9">
    <source>
        <dbReference type="Proteomes" id="UP000522333"/>
    </source>
</evidence>
<dbReference type="NCBIfam" id="TIGR01145">
    <property type="entry name" value="ATP_synt_delta"/>
    <property type="match status" value="1"/>
</dbReference>
<comment type="similarity">
    <text evidence="7">Belongs to the ATPase delta chain family.</text>
</comment>
<reference evidence="8 9" key="1">
    <citation type="submission" date="2020-04" db="EMBL/GenBank/DDBJ databases">
        <authorList>
            <person name="Hitch T.C.A."/>
            <person name="Wylensek D."/>
            <person name="Clavel T."/>
        </authorList>
    </citation>
    <scope>NUCLEOTIDE SEQUENCE [LARGE SCALE GENOMIC DNA]</scope>
    <source>
        <strain evidence="8 9">PG-251-APC-1</strain>
    </source>
</reference>
<dbReference type="GO" id="GO:0005886">
    <property type="term" value="C:plasma membrane"/>
    <property type="evidence" value="ECO:0007669"/>
    <property type="project" value="UniProtKB-SubCell"/>
</dbReference>
<organism evidence="8 9">
    <name type="scientific">Desulfovibrio piger</name>
    <dbReference type="NCBI Taxonomy" id="901"/>
    <lineage>
        <taxon>Bacteria</taxon>
        <taxon>Pseudomonadati</taxon>
        <taxon>Thermodesulfobacteriota</taxon>
        <taxon>Desulfovibrionia</taxon>
        <taxon>Desulfovibrionales</taxon>
        <taxon>Desulfovibrionaceae</taxon>
        <taxon>Desulfovibrio</taxon>
    </lineage>
</organism>
<keyword evidence="4 7" id="KW-0406">Ion transport</keyword>
<dbReference type="PRINTS" id="PR00125">
    <property type="entry name" value="ATPASEDELTA"/>
</dbReference>
<evidence type="ECO:0000313" key="8">
    <source>
        <dbReference type="EMBL" id="NME51295.1"/>
    </source>
</evidence>
<evidence type="ECO:0000256" key="5">
    <source>
        <dbReference type="ARBA" id="ARBA00023136"/>
    </source>
</evidence>
<keyword evidence="5 7" id="KW-0472">Membrane</keyword>
<comment type="caution">
    <text evidence="8">The sequence shown here is derived from an EMBL/GenBank/DDBJ whole genome shotgun (WGS) entry which is preliminary data.</text>
</comment>
<dbReference type="InterPro" id="IPR020781">
    <property type="entry name" value="ATPase_OSCP/d_CS"/>
</dbReference>
<dbReference type="PANTHER" id="PTHR11910">
    <property type="entry name" value="ATP SYNTHASE DELTA CHAIN"/>
    <property type="match status" value="1"/>
</dbReference>
<comment type="function">
    <text evidence="7">This protein is part of the stalk that links CF(0) to CF(1). It either transmits conformational changes from CF(0) to CF(1) or is implicated in proton conduction.</text>
</comment>
<proteinExistence type="inferred from homology"/>
<keyword evidence="7" id="KW-1003">Cell membrane</keyword>
<comment type="function">
    <text evidence="7">F(1)F(0) ATP synthase produces ATP from ADP in the presence of a proton or sodium gradient. F-type ATPases consist of two structural domains, F(1) containing the extramembraneous catalytic core and F(0) containing the membrane proton channel, linked together by a central stalk and a peripheral stalk. During catalysis, ATP synthesis in the catalytic domain of F(1) is coupled via a rotary mechanism of the central stalk subunits to proton translocation.</text>
</comment>
<protein>
    <recommendedName>
        <fullName evidence="7">ATP synthase subunit delta</fullName>
    </recommendedName>
    <alternativeName>
        <fullName evidence="7">ATP synthase F(1) sector subunit delta</fullName>
    </alternativeName>
    <alternativeName>
        <fullName evidence="7">F-type ATPase subunit delta</fullName>
        <shortName evidence="7">F-ATPase subunit delta</shortName>
    </alternativeName>
</protein>
<keyword evidence="6 7" id="KW-0066">ATP synthesis</keyword>
<name>A0A848C9F5_9BACT</name>
<evidence type="ECO:0000256" key="2">
    <source>
        <dbReference type="ARBA" id="ARBA00022448"/>
    </source>
</evidence>
<gene>
    <name evidence="7" type="primary">atpH</name>
    <name evidence="8" type="ORF">HF854_01855</name>
</gene>
<dbReference type="Proteomes" id="UP000522333">
    <property type="component" value="Unassembled WGS sequence"/>
</dbReference>
<dbReference type="RefSeq" id="WP_006007270.1">
    <property type="nucleotide sequence ID" value="NZ_CABKOD010000039.1"/>
</dbReference>
<dbReference type="InterPro" id="IPR000711">
    <property type="entry name" value="ATPase_OSCP/dsu"/>
</dbReference>
<dbReference type="Pfam" id="PF00213">
    <property type="entry name" value="OSCP"/>
    <property type="match status" value="1"/>
</dbReference>
<evidence type="ECO:0000256" key="1">
    <source>
        <dbReference type="ARBA" id="ARBA00004370"/>
    </source>
</evidence>
<dbReference type="GeneID" id="83732372"/>
<accession>A0A848C9F5</accession>
<dbReference type="EMBL" id="JABAFY010000004">
    <property type="protein sequence ID" value="NME51295.1"/>
    <property type="molecule type" value="Genomic_DNA"/>
</dbReference>
<dbReference type="InterPro" id="IPR026015">
    <property type="entry name" value="ATP_synth_OSCP/delta_N_sf"/>
</dbReference>
<dbReference type="SUPFAM" id="SSF47928">
    <property type="entry name" value="N-terminal domain of the delta subunit of the F1F0-ATP synthase"/>
    <property type="match status" value="1"/>
</dbReference>
<evidence type="ECO:0000256" key="6">
    <source>
        <dbReference type="ARBA" id="ARBA00023310"/>
    </source>
</evidence>
<dbReference type="PROSITE" id="PS00389">
    <property type="entry name" value="ATPASE_DELTA"/>
    <property type="match status" value="1"/>
</dbReference>
<dbReference type="GO" id="GO:0046933">
    <property type="term" value="F:proton-transporting ATP synthase activity, rotational mechanism"/>
    <property type="evidence" value="ECO:0007669"/>
    <property type="project" value="UniProtKB-UniRule"/>
</dbReference>